<name>A0A8X6HGN9_TRICU</name>
<proteinExistence type="predicted"/>
<gene>
    <name evidence="1" type="ORF">TNCT_705271</name>
</gene>
<sequence>MLGFMEMKLLICLHGRTANFPLPLPLNYKLPSSSPCSRARSKLLGGLHLDMPCIHALYAAKFPGMSLQCACPRLVQTTLSRLRTGHIKSLIFNESEKTVMLLAAVRLWLLPPISLYLCGAIIE</sequence>
<organism evidence="1 2">
    <name type="scientific">Trichonephila clavata</name>
    <name type="common">Joro spider</name>
    <name type="synonym">Nephila clavata</name>
    <dbReference type="NCBI Taxonomy" id="2740835"/>
    <lineage>
        <taxon>Eukaryota</taxon>
        <taxon>Metazoa</taxon>
        <taxon>Ecdysozoa</taxon>
        <taxon>Arthropoda</taxon>
        <taxon>Chelicerata</taxon>
        <taxon>Arachnida</taxon>
        <taxon>Araneae</taxon>
        <taxon>Araneomorphae</taxon>
        <taxon>Entelegynae</taxon>
        <taxon>Araneoidea</taxon>
        <taxon>Nephilidae</taxon>
        <taxon>Trichonephila</taxon>
    </lineage>
</organism>
<protein>
    <submittedName>
        <fullName evidence="1">Uncharacterized protein</fullName>
    </submittedName>
</protein>
<dbReference type="Proteomes" id="UP000887116">
    <property type="component" value="Unassembled WGS sequence"/>
</dbReference>
<dbReference type="OrthoDB" id="6447011at2759"/>
<keyword evidence="2" id="KW-1185">Reference proteome</keyword>
<evidence type="ECO:0000313" key="2">
    <source>
        <dbReference type="Proteomes" id="UP000887116"/>
    </source>
</evidence>
<accession>A0A8X6HGN9</accession>
<dbReference type="AlphaFoldDB" id="A0A8X6HGN9"/>
<reference evidence="1" key="1">
    <citation type="submission" date="2020-07" db="EMBL/GenBank/DDBJ databases">
        <title>Multicomponent nature underlies the extraordinary mechanical properties of spider dragline silk.</title>
        <authorList>
            <person name="Kono N."/>
            <person name="Nakamura H."/>
            <person name="Mori M."/>
            <person name="Yoshida Y."/>
            <person name="Ohtoshi R."/>
            <person name="Malay A.D."/>
            <person name="Moran D.A.P."/>
            <person name="Tomita M."/>
            <person name="Numata K."/>
            <person name="Arakawa K."/>
        </authorList>
    </citation>
    <scope>NUCLEOTIDE SEQUENCE</scope>
</reference>
<comment type="caution">
    <text evidence="1">The sequence shown here is derived from an EMBL/GenBank/DDBJ whole genome shotgun (WGS) entry which is preliminary data.</text>
</comment>
<evidence type="ECO:0000313" key="1">
    <source>
        <dbReference type="EMBL" id="GFR23143.1"/>
    </source>
</evidence>
<dbReference type="EMBL" id="BMAO01038190">
    <property type="protein sequence ID" value="GFR23143.1"/>
    <property type="molecule type" value="Genomic_DNA"/>
</dbReference>